<feature type="compositionally biased region" description="Basic and acidic residues" evidence="1">
    <location>
        <begin position="199"/>
        <end position="208"/>
    </location>
</feature>
<evidence type="ECO:0000313" key="3">
    <source>
        <dbReference type="Proteomes" id="UP001610818"/>
    </source>
</evidence>
<dbReference type="PANTHER" id="PTHR24637">
    <property type="entry name" value="COLLAGEN"/>
    <property type="match status" value="1"/>
</dbReference>
<proteinExistence type="predicted"/>
<feature type="compositionally biased region" description="Gly residues" evidence="1">
    <location>
        <begin position="176"/>
        <end position="185"/>
    </location>
</feature>
<evidence type="ECO:0000313" key="2">
    <source>
        <dbReference type="EMBL" id="MFH8544906.1"/>
    </source>
</evidence>
<dbReference type="RefSeq" id="WP_397709408.1">
    <property type="nucleotide sequence ID" value="NZ_JBIRGN010000002.1"/>
</dbReference>
<organism evidence="2 3">
    <name type="scientific">Streptomyces longisporoflavus</name>
    <dbReference type="NCBI Taxonomy" id="28044"/>
    <lineage>
        <taxon>Bacteria</taxon>
        <taxon>Bacillati</taxon>
        <taxon>Actinomycetota</taxon>
        <taxon>Actinomycetes</taxon>
        <taxon>Kitasatosporales</taxon>
        <taxon>Streptomycetaceae</taxon>
        <taxon>Streptomyces</taxon>
    </lineage>
</organism>
<sequence length="264" mass="25980">MSKLERILAHRWRSVFLVCVLVALCGVAAVLWARIDAGDRRADQFATEADRRGEAVSTLARDVRTLRAQVRSHGDTPAAPDPSDAVDDLVSRERVPAPTPGSPGAPGADGTDGKPGRQGEKGAGGRNGDQGDTGEPGEPGPTGAAGADGEQGPEGAAGAAGPPGSNGANGSDGARGSDGAGGAAGPEGPAGPTGPAGPRGERGPRGETGEAGSPCPDGYSLQQPPGDPDALICRRTGVTPADPAPALLLLAATLPRRRTPGAAG</sequence>
<comment type="caution">
    <text evidence="2">The sequence shown here is derived from an EMBL/GenBank/DDBJ whole genome shotgun (WGS) entry which is preliminary data.</text>
</comment>
<evidence type="ECO:0000256" key="1">
    <source>
        <dbReference type="SAM" id="MobiDB-lite"/>
    </source>
</evidence>
<name>A0ABW7QNG0_9ACTN</name>
<feature type="compositionally biased region" description="Basic and acidic residues" evidence="1">
    <location>
        <begin position="111"/>
        <end position="120"/>
    </location>
</feature>
<dbReference type="Proteomes" id="UP001610818">
    <property type="component" value="Unassembled WGS sequence"/>
</dbReference>
<accession>A0ABW7QNG0</accession>
<protein>
    <submittedName>
        <fullName evidence="2">Collagen-like protein</fullName>
    </submittedName>
</protein>
<keyword evidence="3" id="KW-1185">Reference proteome</keyword>
<feature type="compositionally biased region" description="Low complexity" evidence="1">
    <location>
        <begin position="141"/>
        <end position="174"/>
    </location>
</feature>
<gene>
    <name evidence="2" type="ORF">ACH4F9_07875</name>
</gene>
<feature type="region of interest" description="Disordered" evidence="1">
    <location>
        <begin position="93"/>
        <end position="242"/>
    </location>
</feature>
<reference evidence="2 3" key="1">
    <citation type="submission" date="2024-10" db="EMBL/GenBank/DDBJ databases">
        <title>The Natural Products Discovery Center: Release of the First 8490 Sequenced Strains for Exploring Actinobacteria Biosynthetic Diversity.</title>
        <authorList>
            <person name="Kalkreuter E."/>
            <person name="Kautsar S.A."/>
            <person name="Yang D."/>
            <person name="Bader C.D."/>
            <person name="Teijaro C.N."/>
            <person name="Fluegel L."/>
            <person name="Davis C.M."/>
            <person name="Simpson J.R."/>
            <person name="Lauterbach L."/>
            <person name="Steele A.D."/>
            <person name="Gui C."/>
            <person name="Meng S."/>
            <person name="Li G."/>
            <person name="Viehrig K."/>
            <person name="Ye F."/>
            <person name="Su P."/>
            <person name="Kiefer A.F."/>
            <person name="Nichols A."/>
            <person name="Cepeda A.J."/>
            <person name="Yan W."/>
            <person name="Fan B."/>
            <person name="Jiang Y."/>
            <person name="Adhikari A."/>
            <person name="Zheng C.-J."/>
            <person name="Schuster L."/>
            <person name="Cowan T.M."/>
            <person name="Smanski M.J."/>
            <person name="Chevrette M.G."/>
            <person name="De Carvalho L.P.S."/>
            <person name="Shen B."/>
        </authorList>
    </citation>
    <scope>NUCLEOTIDE SEQUENCE [LARGE SCALE GENOMIC DNA]</scope>
    <source>
        <strain evidence="2 3">NPDC017990</strain>
    </source>
</reference>
<dbReference type="EMBL" id="JBIRGQ010000002">
    <property type="protein sequence ID" value="MFH8544906.1"/>
    <property type="molecule type" value="Genomic_DNA"/>
</dbReference>